<accession>A0A4S2KAP0</accession>
<dbReference type="Proteomes" id="UP000310200">
    <property type="component" value="Unassembled WGS sequence"/>
</dbReference>
<proteinExistence type="predicted"/>
<protein>
    <submittedName>
        <fullName evidence="1">WD repeat-containing protein 74</fullName>
    </submittedName>
</protein>
<dbReference type="GO" id="GO:0030687">
    <property type="term" value="C:preribosome, large subunit precursor"/>
    <property type="evidence" value="ECO:0007669"/>
    <property type="project" value="TreeGrafter"/>
</dbReference>
<dbReference type="InterPro" id="IPR036322">
    <property type="entry name" value="WD40_repeat_dom_sf"/>
</dbReference>
<dbReference type="AlphaFoldDB" id="A0A4S2KAP0"/>
<dbReference type="SMART" id="SM00320">
    <property type="entry name" value="WD40"/>
    <property type="match status" value="6"/>
</dbReference>
<dbReference type="STRING" id="300112.A0A4S2KAP0"/>
<name>A0A4S2KAP0_9HYME</name>
<dbReference type="SUPFAM" id="SSF50978">
    <property type="entry name" value="WD40 repeat-like"/>
    <property type="match status" value="1"/>
</dbReference>
<dbReference type="Gene3D" id="2.130.10.10">
    <property type="entry name" value="YVTN repeat-like/Quinoprotein amine dehydrogenase"/>
    <property type="match status" value="2"/>
</dbReference>
<dbReference type="InterPro" id="IPR001680">
    <property type="entry name" value="WD40_rpt"/>
</dbReference>
<evidence type="ECO:0000313" key="2">
    <source>
        <dbReference type="Proteomes" id="UP000310200"/>
    </source>
</evidence>
<dbReference type="PANTHER" id="PTHR16038">
    <property type="entry name" value="NOP SEVEN ASSOCIATED PROTEIN 1"/>
    <property type="match status" value="1"/>
</dbReference>
<dbReference type="InterPro" id="IPR037379">
    <property type="entry name" value="WDR74/Nsa1"/>
</dbReference>
<keyword evidence="2" id="KW-1185">Reference proteome</keyword>
<dbReference type="PANTHER" id="PTHR16038:SF4">
    <property type="entry name" value="WD REPEAT-CONTAINING PROTEIN 74"/>
    <property type="match status" value="1"/>
</dbReference>
<dbReference type="GO" id="GO:0042273">
    <property type="term" value="P:ribosomal large subunit biogenesis"/>
    <property type="evidence" value="ECO:0007669"/>
    <property type="project" value="InterPro"/>
</dbReference>
<comment type="caution">
    <text evidence="1">The sequence shown here is derived from an EMBL/GenBank/DDBJ whole genome shotgun (WGS) entry which is preliminary data.</text>
</comment>
<dbReference type="GO" id="GO:0005730">
    <property type="term" value="C:nucleolus"/>
    <property type="evidence" value="ECO:0007669"/>
    <property type="project" value="InterPro"/>
</dbReference>
<dbReference type="Pfam" id="PF00400">
    <property type="entry name" value="WD40"/>
    <property type="match status" value="1"/>
</dbReference>
<gene>
    <name evidence="1" type="ORF">DBV15_03671</name>
</gene>
<organism evidence="1 2">
    <name type="scientific">Temnothorax longispinosus</name>
    <dbReference type="NCBI Taxonomy" id="300112"/>
    <lineage>
        <taxon>Eukaryota</taxon>
        <taxon>Metazoa</taxon>
        <taxon>Ecdysozoa</taxon>
        <taxon>Arthropoda</taxon>
        <taxon>Hexapoda</taxon>
        <taxon>Insecta</taxon>
        <taxon>Pterygota</taxon>
        <taxon>Neoptera</taxon>
        <taxon>Endopterygota</taxon>
        <taxon>Hymenoptera</taxon>
        <taxon>Apocrita</taxon>
        <taxon>Aculeata</taxon>
        <taxon>Formicoidea</taxon>
        <taxon>Formicidae</taxon>
        <taxon>Myrmicinae</taxon>
        <taxon>Temnothorax</taxon>
    </lineage>
</organism>
<dbReference type="EMBL" id="QBLH01002887">
    <property type="protein sequence ID" value="TGZ46382.1"/>
    <property type="molecule type" value="Genomic_DNA"/>
</dbReference>
<dbReference type="InterPro" id="IPR015943">
    <property type="entry name" value="WD40/YVTN_repeat-like_dom_sf"/>
</dbReference>
<reference evidence="1 2" key="1">
    <citation type="journal article" date="2019" name="Philos. Trans. R. Soc. Lond., B, Biol. Sci.">
        <title>Ant behaviour and brain gene expression of defending hosts depend on the ecological success of the intruding social parasite.</title>
        <authorList>
            <person name="Kaur R."/>
            <person name="Stoldt M."/>
            <person name="Jongepier E."/>
            <person name="Feldmeyer B."/>
            <person name="Menzel F."/>
            <person name="Bornberg-Bauer E."/>
            <person name="Foitzik S."/>
        </authorList>
    </citation>
    <scope>NUCLEOTIDE SEQUENCE [LARGE SCALE GENOMIC DNA]</scope>
    <source>
        <tissue evidence="1">Whole body</tissue>
    </source>
</reference>
<evidence type="ECO:0000313" key="1">
    <source>
        <dbReference type="EMBL" id="TGZ46382.1"/>
    </source>
</evidence>
<sequence>MSRKKFDIFVGATTGAVKGIKVGATKKETRVKNLLNLSLMTKDDRVSRIAWGDDDEGEILVACGKAERRVKIFDADSGILTHTFSCNMGSGSIIGISRYNGLVLTSVESGIVSLWSSASGKGQELVNAGKNLTSMCHSRVHKNLIATGGNENKVKLYNLEKQKLVFVEKDLPHDWLNLKRPVWTSDVSFLPGTQQIVSVSRNGHIHLFDPRAQRRPVVKMMAPEDTWTSLTTLPKERHIIVGSNMGRMNLIDLRKTGTVLNTYKEFIGGITGISCSTTNPYVASTSFDRYLRMHNIDTKEILKGIYLTSRLTCLIMRSDTTIERGYEDGTEA</sequence>